<organism evidence="1 2">
    <name type="scientific">Ophiobolus disseminans</name>
    <dbReference type="NCBI Taxonomy" id="1469910"/>
    <lineage>
        <taxon>Eukaryota</taxon>
        <taxon>Fungi</taxon>
        <taxon>Dikarya</taxon>
        <taxon>Ascomycota</taxon>
        <taxon>Pezizomycotina</taxon>
        <taxon>Dothideomycetes</taxon>
        <taxon>Pleosporomycetidae</taxon>
        <taxon>Pleosporales</taxon>
        <taxon>Pleosporineae</taxon>
        <taxon>Phaeosphaeriaceae</taxon>
        <taxon>Ophiobolus</taxon>
    </lineage>
</organism>
<evidence type="ECO:0000313" key="2">
    <source>
        <dbReference type="Proteomes" id="UP000799424"/>
    </source>
</evidence>
<dbReference type="EMBL" id="MU006258">
    <property type="protein sequence ID" value="KAF2818180.1"/>
    <property type="molecule type" value="Genomic_DNA"/>
</dbReference>
<accession>A0A6A6ZAW1</accession>
<proteinExistence type="predicted"/>
<evidence type="ECO:0000313" key="1">
    <source>
        <dbReference type="EMBL" id="KAF2818180.1"/>
    </source>
</evidence>
<dbReference type="OrthoDB" id="3791178at2759"/>
<dbReference type="Proteomes" id="UP000799424">
    <property type="component" value="Unassembled WGS sequence"/>
</dbReference>
<gene>
    <name evidence="1" type="ORF">CC86DRAFT_472985</name>
</gene>
<dbReference type="AlphaFoldDB" id="A0A6A6ZAW1"/>
<keyword evidence="2" id="KW-1185">Reference proteome</keyword>
<sequence>MEGTLVDDDTAKDGKKLEEKAKELSGEELTIESEEKIWSEFQIMGSEVGAVLVRKKGNPGAFRVTGGGAQNKVQNVVTGPNESGDVIVVIKPGQTGMCLGRPTLRRFMRAA</sequence>
<reference evidence="1" key="1">
    <citation type="journal article" date="2020" name="Stud. Mycol.">
        <title>101 Dothideomycetes genomes: a test case for predicting lifestyles and emergence of pathogens.</title>
        <authorList>
            <person name="Haridas S."/>
            <person name="Albert R."/>
            <person name="Binder M."/>
            <person name="Bloem J."/>
            <person name="Labutti K."/>
            <person name="Salamov A."/>
            <person name="Andreopoulos B."/>
            <person name="Baker S."/>
            <person name="Barry K."/>
            <person name="Bills G."/>
            <person name="Bluhm B."/>
            <person name="Cannon C."/>
            <person name="Castanera R."/>
            <person name="Culley D."/>
            <person name="Daum C."/>
            <person name="Ezra D."/>
            <person name="Gonzalez J."/>
            <person name="Henrissat B."/>
            <person name="Kuo A."/>
            <person name="Liang C."/>
            <person name="Lipzen A."/>
            <person name="Lutzoni F."/>
            <person name="Magnuson J."/>
            <person name="Mondo S."/>
            <person name="Nolan M."/>
            <person name="Ohm R."/>
            <person name="Pangilinan J."/>
            <person name="Park H.-J."/>
            <person name="Ramirez L."/>
            <person name="Alfaro M."/>
            <person name="Sun H."/>
            <person name="Tritt A."/>
            <person name="Yoshinaga Y."/>
            <person name="Zwiers L.-H."/>
            <person name="Turgeon B."/>
            <person name="Goodwin S."/>
            <person name="Spatafora J."/>
            <person name="Crous P."/>
            <person name="Grigoriev I."/>
        </authorList>
    </citation>
    <scope>NUCLEOTIDE SEQUENCE</scope>
    <source>
        <strain evidence="1">CBS 113818</strain>
    </source>
</reference>
<protein>
    <submittedName>
        <fullName evidence="1">Uncharacterized protein</fullName>
    </submittedName>
</protein>
<name>A0A6A6ZAW1_9PLEO</name>